<dbReference type="EMBL" id="GBXM01034477">
    <property type="protein sequence ID" value="JAH74100.1"/>
    <property type="molecule type" value="Transcribed_RNA"/>
</dbReference>
<name>A0A0E9V9F5_ANGAN</name>
<reference evidence="2" key="2">
    <citation type="journal article" date="2015" name="Fish Shellfish Immunol.">
        <title>Early steps in the European eel (Anguilla anguilla)-Vibrio vulnificus interaction in the gills: Role of the RtxA13 toxin.</title>
        <authorList>
            <person name="Callol A."/>
            <person name="Pajuelo D."/>
            <person name="Ebbesson L."/>
            <person name="Teles M."/>
            <person name="MacKenzie S."/>
            <person name="Amaro C."/>
        </authorList>
    </citation>
    <scope>NUCLEOTIDE SEQUENCE</scope>
</reference>
<sequence length="50" mass="5410">MATDMSLLPGSFKRPLHTSPNSPAPMTLSILMQEASSSLANWWTARFGSS</sequence>
<dbReference type="AlphaFoldDB" id="A0A0E9V9F5"/>
<organism evidence="2">
    <name type="scientific">Anguilla anguilla</name>
    <name type="common">European freshwater eel</name>
    <name type="synonym">Muraena anguilla</name>
    <dbReference type="NCBI Taxonomy" id="7936"/>
    <lineage>
        <taxon>Eukaryota</taxon>
        <taxon>Metazoa</taxon>
        <taxon>Chordata</taxon>
        <taxon>Craniata</taxon>
        <taxon>Vertebrata</taxon>
        <taxon>Euteleostomi</taxon>
        <taxon>Actinopterygii</taxon>
        <taxon>Neopterygii</taxon>
        <taxon>Teleostei</taxon>
        <taxon>Anguilliformes</taxon>
        <taxon>Anguillidae</taxon>
        <taxon>Anguilla</taxon>
    </lineage>
</organism>
<protein>
    <submittedName>
        <fullName evidence="2">Uncharacterized protein</fullName>
    </submittedName>
</protein>
<proteinExistence type="predicted"/>
<feature type="region of interest" description="Disordered" evidence="1">
    <location>
        <begin position="1"/>
        <end position="20"/>
    </location>
</feature>
<evidence type="ECO:0000313" key="2">
    <source>
        <dbReference type="EMBL" id="JAH74100.1"/>
    </source>
</evidence>
<reference evidence="2" key="1">
    <citation type="submission" date="2014-11" db="EMBL/GenBank/DDBJ databases">
        <authorList>
            <person name="Amaro Gonzalez C."/>
        </authorList>
    </citation>
    <scope>NUCLEOTIDE SEQUENCE</scope>
</reference>
<evidence type="ECO:0000256" key="1">
    <source>
        <dbReference type="SAM" id="MobiDB-lite"/>
    </source>
</evidence>
<accession>A0A0E9V9F5</accession>